<dbReference type="InterPro" id="IPR046150">
    <property type="entry name" value="DUF6152"/>
</dbReference>
<dbReference type="EMBL" id="UINC01103690">
    <property type="protein sequence ID" value="SVC66261.1"/>
    <property type="molecule type" value="Genomic_DNA"/>
</dbReference>
<dbReference type="Pfam" id="PF19649">
    <property type="entry name" value="DUF6152"/>
    <property type="match status" value="1"/>
</dbReference>
<feature type="region of interest" description="Disordered" evidence="1">
    <location>
        <begin position="122"/>
        <end position="142"/>
    </location>
</feature>
<sequence>VKVPNLTIALLAAFLPVSSAQAHHAFGAEFDPNRPLLIKGEVIKVEWVNPHAWIHVAREMEDGTTESWMVEGGTPNTLLRRGITRDSLKPGIYLVVDGYQSKDRSNRANGRNITYADGTTLFLGSSGTGAPRDGADPRDRPR</sequence>
<name>A0A382P349_9ZZZZ</name>
<feature type="compositionally biased region" description="Low complexity" evidence="1">
    <location>
        <begin position="122"/>
        <end position="132"/>
    </location>
</feature>
<feature type="non-terminal residue" evidence="2">
    <location>
        <position position="1"/>
    </location>
</feature>
<accession>A0A382P349</accession>
<evidence type="ECO:0000313" key="2">
    <source>
        <dbReference type="EMBL" id="SVC66261.1"/>
    </source>
</evidence>
<feature type="compositionally biased region" description="Basic and acidic residues" evidence="1">
    <location>
        <begin position="133"/>
        <end position="142"/>
    </location>
</feature>
<protein>
    <submittedName>
        <fullName evidence="2">Uncharacterized protein</fullName>
    </submittedName>
</protein>
<reference evidence="2" key="1">
    <citation type="submission" date="2018-05" db="EMBL/GenBank/DDBJ databases">
        <authorList>
            <person name="Lanie J.A."/>
            <person name="Ng W.-L."/>
            <person name="Kazmierczak K.M."/>
            <person name="Andrzejewski T.M."/>
            <person name="Davidsen T.M."/>
            <person name="Wayne K.J."/>
            <person name="Tettelin H."/>
            <person name="Glass J.I."/>
            <person name="Rusch D."/>
            <person name="Podicherti R."/>
            <person name="Tsui H.-C.T."/>
            <person name="Winkler M.E."/>
        </authorList>
    </citation>
    <scope>NUCLEOTIDE SEQUENCE</scope>
</reference>
<proteinExistence type="predicted"/>
<gene>
    <name evidence="2" type="ORF">METZ01_LOCUS319115</name>
</gene>
<dbReference type="AlphaFoldDB" id="A0A382P349"/>
<organism evidence="2">
    <name type="scientific">marine metagenome</name>
    <dbReference type="NCBI Taxonomy" id="408172"/>
    <lineage>
        <taxon>unclassified sequences</taxon>
        <taxon>metagenomes</taxon>
        <taxon>ecological metagenomes</taxon>
    </lineage>
</organism>
<evidence type="ECO:0000256" key="1">
    <source>
        <dbReference type="SAM" id="MobiDB-lite"/>
    </source>
</evidence>